<comment type="caution">
    <text evidence="1">The sequence shown here is derived from an EMBL/GenBank/DDBJ whole genome shotgun (WGS) entry which is preliminary data.</text>
</comment>
<sequence length="145" mass="14678">MTLQAAVSATSRLLGGWGPTIVVAAAAASAGVAWTTYRMSPGETDAVANTAAAGKSYPKALAAVYADAWRKGADALEAGRSVADALGVVGEAWRSGRTTLFDRVVGPAFAVVVPEGTPESDVSKAAKTQLASHWRAFAAGMIAAK</sequence>
<dbReference type="RefSeq" id="WP_277861847.1">
    <property type="nucleotide sequence ID" value="NZ_JARRAG010000002.1"/>
</dbReference>
<evidence type="ECO:0000313" key="1">
    <source>
        <dbReference type="EMBL" id="MDG3005515.1"/>
    </source>
</evidence>
<name>A0ABT6FDS2_9BACT</name>
<reference evidence="1 2" key="1">
    <citation type="submission" date="2023-03" db="EMBL/GenBank/DDBJ databases">
        <title>Paludisphaera mucosa sp. nov. a novel planctomycete from northern fen.</title>
        <authorList>
            <person name="Ivanova A."/>
        </authorList>
    </citation>
    <scope>NUCLEOTIDE SEQUENCE [LARGE SCALE GENOMIC DNA]</scope>
    <source>
        <strain evidence="1 2">Pla2</strain>
    </source>
</reference>
<proteinExistence type="predicted"/>
<dbReference type="EMBL" id="JARRAG010000002">
    <property type="protein sequence ID" value="MDG3005515.1"/>
    <property type="molecule type" value="Genomic_DNA"/>
</dbReference>
<organism evidence="1 2">
    <name type="scientific">Paludisphaera mucosa</name>
    <dbReference type="NCBI Taxonomy" id="3030827"/>
    <lineage>
        <taxon>Bacteria</taxon>
        <taxon>Pseudomonadati</taxon>
        <taxon>Planctomycetota</taxon>
        <taxon>Planctomycetia</taxon>
        <taxon>Isosphaerales</taxon>
        <taxon>Isosphaeraceae</taxon>
        <taxon>Paludisphaera</taxon>
    </lineage>
</organism>
<evidence type="ECO:0000313" key="2">
    <source>
        <dbReference type="Proteomes" id="UP001216907"/>
    </source>
</evidence>
<keyword evidence="2" id="KW-1185">Reference proteome</keyword>
<accession>A0ABT6FDS2</accession>
<dbReference type="Proteomes" id="UP001216907">
    <property type="component" value="Unassembled WGS sequence"/>
</dbReference>
<protein>
    <submittedName>
        <fullName evidence="1">Uncharacterized protein</fullName>
    </submittedName>
</protein>
<gene>
    <name evidence="1" type="ORF">PZE19_17145</name>
</gene>